<evidence type="ECO:0000256" key="3">
    <source>
        <dbReference type="ARBA" id="ARBA00023163"/>
    </source>
</evidence>
<dbReference type="Proteomes" id="UP001201873">
    <property type="component" value="Unassembled WGS sequence"/>
</dbReference>
<sequence>MVRSAAALRGQLLDAALRLFQQRGFRGTSLQDIAREVGCSKASLLYHFTSKEAILVEVLTPCTSALDALADSLRQVPTSEMARRAVEGFVDVVIQYRQEISLVLAEVSETSAASADAPTVASDQRAERLVLALGGGSWDPQVRLRSWMAIGAVVVAATSPDAEDSPAWLRRELVDGTLRILHPPQTIPLGPADASVPARTP</sequence>
<feature type="domain" description="HTH tetR-type" evidence="5">
    <location>
        <begin position="6"/>
        <end position="66"/>
    </location>
</feature>
<keyword evidence="3" id="KW-0804">Transcription</keyword>
<dbReference type="PANTHER" id="PTHR30055:SF234">
    <property type="entry name" value="HTH-TYPE TRANSCRIPTIONAL REGULATOR BETI"/>
    <property type="match status" value="1"/>
</dbReference>
<dbReference type="PRINTS" id="PR00455">
    <property type="entry name" value="HTHTETR"/>
</dbReference>
<name>A0ABT0JTZ2_9ACTN</name>
<dbReference type="EMBL" id="JALKFT010000003">
    <property type="protein sequence ID" value="MCK9874984.1"/>
    <property type="molecule type" value="Genomic_DNA"/>
</dbReference>
<dbReference type="InterPro" id="IPR009057">
    <property type="entry name" value="Homeodomain-like_sf"/>
</dbReference>
<protein>
    <submittedName>
        <fullName evidence="6">TetR/AcrR family transcriptional regulator</fullName>
    </submittedName>
</protein>
<dbReference type="InterPro" id="IPR050109">
    <property type="entry name" value="HTH-type_TetR-like_transc_reg"/>
</dbReference>
<evidence type="ECO:0000259" key="5">
    <source>
        <dbReference type="PROSITE" id="PS50977"/>
    </source>
</evidence>
<dbReference type="PROSITE" id="PS50977">
    <property type="entry name" value="HTH_TETR_2"/>
    <property type="match status" value="1"/>
</dbReference>
<evidence type="ECO:0000256" key="1">
    <source>
        <dbReference type="ARBA" id="ARBA00023015"/>
    </source>
</evidence>
<keyword evidence="1" id="KW-0805">Transcription regulation</keyword>
<evidence type="ECO:0000256" key="2">
    <source>
        <dbReference type="ARBA" id="ARBA00023125"/>
    </source>
</evidence>
<organism evidence="6 7">
    <name type="scientific">Frankia umida</name>
    <dbReference type="NCBI Taxonomy" id="573489"/>
    <lineage>
        <taxon>Bacteria</taxon>
        <taxon>Bacillati</taxon>
        <taxon>Actinomycetota</taxon>
        <taxon>Actinomycetes</taxon>
        <taxon>Frankiales</taxon>
        <taxon>Frankiaceae</taxon>
        <taxon>Frankia</taxon>
    </lineage>
</organism>
<proteinExistence type="predicted"/>
<evidence type="ECO:0000313" key="7">
    <source>
        <dbReference type="Proteomes" id="UP001201873"/>
    </source>
</evidence>
<accession>A0ABT0JTZ2</accession>
<dbReference type="Pfam" id="PF00440">
    <property type="entry name" value="TetR_N"/>
    <property type="match status" value="1"/>
</dbReference>
<dbReference type="PANTHER" id="PTHR30055">
    <property type="entry name" value="HTH-TYPE TRANSCRIPTIONAL REGULATOR RUTR"/>
    <property type="match status" value="1"/>
</dbReference>
<keyword evidence="2 4" id="KW-0238">DNA-binding</keyword>
<evidence type="ECO:0000256" key="4">
    <source>
        <dbReference type="PROSITE-ProRule" id="PRU00335"/>
    </source>
</evidence>
<dbReference type="RefSeq" id="WP_248810926.1">
    <property type="nucleotide sequence ID" value="NZ_JALKFT010000003.1"/>
</dbReference>
<dbReference type="SUPFAM" id="SSF46689">
    <property type="entry name" value="Homeodomain-like"/>
    <property type="match status" value="1"/>
</dbReference>
<reference evidence="6 7" key="1">
    <citation type="submission" date="2022-04" db="EMBL/GenBank/DDBJ databases">
        <title>Genome diversity in the genus Frankia.</title>
        <authorList>
            <person name="Carlos-Shanley C."/>
            <person name="Hahn D."/>
        </authorList>
    </citation>
    <scope>NUCLEOTIDE SEQUENCE [LARGE SCALE GENOMIC DNA]</scope>
    <source>
        <strain evidence="6 7">Ag45/Mut15</strain>
    </source>
</reference>
<keyword evidence="7" id="KW-1185">Reference proteome</keyword>
<gene>
    <name evidence="6" type="ORF">MXD59_04165</name>
</gene>
<feature type="DNA-binding region" description="H-T-H motif" evidence="4">
    <location>
        <begin position="29"/>
        <end position="48"/>
    </location>
</feature>
<evidence type="ECO:0000313" key="6">
    <source>
        <dbReference type="EMBL" id="MCK9874984.1"/>
    </source>
</evidence>
<comment type="caution">
    <text evidence="6">The sequence shown here is derived from an EMBL/GenBank/DDBJ whole genome shotgun (WGS) entry which is preliminary data.</text>
</comment>
<dbReference type="InterPro" id="IPR001647">
    <property type="entry name" value="HTH_TetR"/>
</dbReference>
<dbReference type="Gene3D" id="1.10.357.10">
    <property type="entry name" value="Tetracycline Repressor, domain 2"/>
    <property type="match status" value="1"/>
</dbReference>